<dbReference type="GO" id="GO:0032787">
    <property type="term" value="P:monocarboxylic acid metabolic process"/>
    <property type="evidence" value="ECO:0007669"/>
    <property type="project" value="UniProtKB-ARBA"/>
</dbReference>
<dbReference type="PANTHER" id="PTHR42879">
    <property type="entry name" value="3-OXOACYL-(ACYL-CARRIER-PROTEIN) REDUCTASE"/>
    <property type="match status" value="1"/>
</dbReference>
<dbReference type="GO" id="GO:0003858">
    <property type="term" value="F:3-hydroxybutyrate dehydrogenase activity"/>
    <property type="evidence" value="ECO:0007669"/>
    <property type="project" value="UniProtKB-EC"/>
</dbReference>
<dbReference type="NCBIfam" id="NF009093">
    <property type="entry name" value="PRK12429.1"/>
    <property type="match status" value="1"/>
</dbReference>
<evidence type="ECO:0000313" key="5">
    <source>
        <dbReference type="Proteomes" id="UP000305451"/>
    </source>
</evidence>
<dbReference type="SMART" id="SM00822">
    <property type="entry name" value="PKS_KR"/>
    <property type="match status" value="1"/>
</dbReference>
<organism evidence="4 5">
    <name type="scientific">Marinicauda pacifica</name>
    <dbReference type="NCBI Taxonomy" id="1133559"/>
    <lineage>
        <taxon>Bacteria</taxon>
        <taxon>Pseudomonadati</taxon>
        <taxon>Pseudomonadota</taxon>
        <taxon>Alphaproteobacteria</taxon>
        <taxon>Maricaulales</taxon>
        <taxon>Maricaulaceae</taxon>
        <taxon>Marinicauda</taxon>
    </lineage>
</organism>
<dbReference type="InterPro" id="IPR011294">
    <property type="entry name" value="3-OHbutyrate_DH"/>
</dbReference>
<dbReference type="FunFam" id="3.40.50.720:FF:000084">
    <property type="entry name" value="Short-chain dehydrogenase reductase"/>
    <property type="match status" value="1"/>
</dbReference>
<keyword evidence="5" id="KW-1185">Reference proteome</keyword>
<comment type="caution">
    <text evidence="4">The sequence shown here is derived from an EMBL/GenBank/DDBJ whole genome shotgun (WGS) entry which is preliminary data.</text>
</comment>
<evidence type="ECO:0000256" key="2">
    <source>
        <dbReference type="RuleBase" id="RU000363"/>
    </source>
</evidence>
<dbReference type="NCBIfam" id="TIGR01963">
    <property type="entry name" value="PHB_DH"/>
    <property type="match status" value="1"/>
</dbReference>
<dbReference type="OrthoDB" id="9804774at2"/>
<dbReference type="PROSITE" id="PS00061">
    <property type="entry name" value="ADH_SHORT"/>
    <property type="match status" value="1"/>
</dbReference>
<feature type="domain" description="Ketoreductase" evidence="3">
    <location>
        <begin position="11"/>
        <end position="183"/>
    </location>
</feature>
<dbReference type="PRINTS" id="PR00080">
    <property type="entry name" value="SDRFAMILY"/>
</dbReference>
<dbReference type="Proteomes" id="UP000305451">
    <property type="component" value="Unassembled WGS sequence"/>
</dbReference>
<dbReference type="EC" id="1.1.1.30" evidence="4"/>
<protein>
    <submittedName>
        <fullName evidence="4">3-hydroxybutyrate dehydrogenase</fullName>
        <ecNumber evidence="4">1.1.1.30</ecNumber>
    </submittedName>
</protein>
<comment type="similarity">
    <text evidence="1 2">Belongs to the short-chain dehydrogenases/reductases (SDR) family.</text>
</comment>
<proteinExistence type="inferred from homology"/>
<name>A0A4S2HCU2_9PROT</name>
<dbReference type="InterPro" id="IPR020904">
    <property type="entry name" value="Sc_DH/Rdtase_CS"/>
</dbReference>
<dbReference type="EMBL" id="SRXV01000001">
    <property type="protein sequence ID" value="TGY93870.1"/>
    <property type="molecule type" value="Genomic_DNA"/>
</dbReference>
<dbReference type="InterPro" id="IPR002347">
    <property type="entry name" value="SDR_fam"/>
</dbReference>
<dbReference type="Pfam" id="PF00106">
    <property type="entry name" value="adh_short"/>
    <property type="match status" value="1"/>
</dbReference>
<dbReference type="Gene3D" id="3.40.50.720">
    <property type="entry name" value="NAD(P)-binding Rossmann-like Domain"/>
    <property type="match status" value="1"/>
</dbReference>
<gene>
    <name evidence="4" type="ORF">E5162_00830</name>
</gene>
<dbReference type="InterPro" id="IPR036291">
    <property type="entry name" value="NAD(P)-bd_dom_sf"/>
</dbReference>
<accession>A0A4S2HCU2</accession>
<dbReference type="RefSeq" id="WP_135943065.1">
    <property type="nucleotide sequence ID" value="NZ_BMEI01000001.1"/>
</dbReference>
<keyword evidence="4" id="KW-0560">Oxidoreductase</keyword>
<evidence type="ECO:0000259" key="3">
    <source>
        <dbReference type="SMART" id="SM00822"/>
    </source>
</evidence>
<reference evidence="4 5" key="1">
    <citation type="journal article" date="2013" name="Int. J. Syst. Evol. Microbiol.">
        <title>Marinicauda pacifica gen. nov., sp. nov., a prosthecate alphaproteobacterium of the family Hyphomonadaceae isolated from deep seawater.</title>
        <authorList>
            <person name="Zhang X.Y."/>
            <person name="Li G.W."/>
            <person name="Wang C.S."/>
            <person name="Zhang Y.J."/>
            <person name="Xu X.W."/>
            <person name="Li H."/>
            <person name="Liu A."/>
            <person name="Liu C."/>
            <person name="Xie B.B."/>
            <person name="Qin Q.L."/>
            <person name="Xu Z."/>
            <person name="Chen X.L."/>
            <person name="Zhou B.C."/>
            <person name="Zhang Y.Z."/>
        </authorList>
    </citation>
    <scope>NUCLEOTIDE SEQUENCE [LARGE SCALE GENOMIC DNA]</scope>
    <source>
        <strain evidence="4 5">P-1 km-3</strain>
    </source>
</reference>
<sequence length="266" mass="28202">MSALKLDLSGQVAVVTGSTSGIGQALAEGLAGCGAHIVLNGLGDRDEIEALRAGLERDHGVTALYHDADMLVPDEIEDLIASTVKRFGRLDILINNAGVQHVARVEEMPAGKWDQIIAINLTSAFHTIRHAVPVMREAGRGRIVNIASAHGHAASPFKSAYVAAKHGLIGLTKTVALEVAEANITVNAISPGYVKTRLVENQIEDTAKARGISREEVVRDVMLHAQPTKKFVTEDELLGALLYLVSDQGASTHGSAILVEGGWMAQ</sequence>
<evidence type="ECO:0000313" key="4">
    <source>
        <dbReference type="EMBL" id="TGY93870.1"/>
    </source>
</evidence>
<dbReference type="PANTHER" id="PTHR42879:SF2">
    <property type="entry name" value="3-OXOACYL-[ACYL-CARRIER-PROTEIN] REDUCTASE FABG"/>
    <property type="match status" value="1"/>
</dbReference>
<dbReference type="PRINTS" id="PR00081">
    <property type="entry name" value="GDHRDH"/>
</dbReference>
<dbReference type="InterPro" id="IPR050259">
    <property type="entry name" value="SDR"/>
</dbReference>
<dbReference type="InterPro" id="IPR057326">
    <property type="entry name" value="KR_dom"/>
</dbReference>
<evidence type="ECO:0000256" key="1">
    <source>
        <dbReference type="ARBA" id="ARBA00006484"/>
    </source>
</evidence>
<dbReference type="SUPFAM" id="SSF51735">
    <property type="entry name" value="NAD(P)-binding Rossmann-fold domains"/>
    <property type="match status" value="1"/>
</dbReference>
<dbReference type="AlphaFoldDB" id="A0A4S2HCU2"/>